<keyword evidence="2" id="KW-1133">Transmembrane helix</keyword>
<feature type="transmembrane region" description="Helical" evidence="2">
    <location>
        <begin position="55"/>
        <end position="83"/>
    </location>
</feature>
<keyword evidence="2" id="KW-0812">Transmembrane</keyword>
<proteinExistence type="predicted"/>
<dbReference type="RefSeq" id="WP_379522591.1">
    <property type="nucleotide sequence ID" value="NZ_JBHSPA010000089.1"/>
</dbReference>
<feature type="compositionally biased region" description="Basic residues" evidence="1">
    <location>
        <begin position="242"/>
        <end position="251"/>
    </location>
</feature>
<accession>A0ABW1D551</accession>
<organism evidence="3 4">
    <name type="scientific">Nonomuraea insulae</name>
    <dbReference type="NCBI Taxonomy" id="1616787"/>
    <lineage>
        <taxon>Bacteria</taxon>
        <taxon>Bacillati</taxon>
        <taxon>Actinomycetota</taxon>
        <taxon>Actinomycetes</taxon>
        <taxon>Streptosporangiales</taxon>
        <taxon>Streptosporangiaceae</taxon>
        <taxon>Nonomuraea</taxon>
    </lineage>
</organism>
<reference evidence="4" key="1">
    <citation type="journal article" date="2019" name="Int. J. Syst. Evol. Microbiol.">
        <title>The Global Catalogue of Microorganisms (GCM) 10K type strain sequencing project: providing services to taxonomists for standard genome sequencing and annotation.</title>
        <authorList>
            <consortium name="The Broad Institute Genomics Platform"/>
            <consortium name="The Broad Institute Genome Sequencing Center for Infectious Disease"/>
            <person name="Wu L."/>
            <person name="Ma J."/>
        </authorList>
    </citation>
    <scope>NUCLEOTIDE SEQUENCE [LARGE SCALE GENOMIC DNA]</scope>
    <source>
        <strain evidence="4">CCUG 53903</strain>
    </source>
</reference>
<feature type="compositionally biased region" description="Low complexity" evidence="1">
    <location>
        <begin position="217"/>
        <end position="231"/>
    </location>
</feature>
<keyword evidence="2" id="KW-0472">Membrane</keyword>
<dbReference type="EMBL" id="JBHSPA010000089">
    <property type="protein sequence ID" value="MFC5833165.1"/>
    <property type="molecule type" value="Genomic_DNA"/>
</dbReference>
<evidence type="ECO:0000313" key="4">
    <source>
        <dbReference type="Proteomes" id="UP001596058"/>
    </source>
</evidence>
<name>A0ABW1D551_9ACTN</name>
<evidence type="ECO:0000313" key="3">
    <source>
        <dbReference type="EMBL" id="MFC5833165.1"/>
    </source>
</evidence>
<evidence type="ECO:0000256" key="1">
    <source>
        <dbReference type="SAM" id="MobiDB-lite"/>
    </source>
</evidence>
<gene>
    <name evidence="3" type="ORF">ACFPZ3_55735</name>
</gene>
<evidence type="ECO:0000256" key="2">
    <source>
        <dbReference type="SAM" id="Phobius"/>
    </source>
</evidence>
<sequence>MADESLELGEITISDWHGHADKTAEVRFRTIARRLPSLVHQALSVAWKASPRDTLYAITLNVLGGVFTAFGLLATTGVLTALFTAGPTIDRVMATLPSLALVASAAALRAVVQAGAGWAQSWLNPQIARLTEEDLYSLTSQVTLVSFDDPDFHDSLERATSRGMYVASTAVASAIDMLTAAVGRTAVAGVLGVPRLDRTVTDIYANRARPETDRPGRAPARPGRTARPSTTDHATAGACPRPHLHQRRACR</sequence>
<keyword evidence="4" id="KW-1185">Reference proteome</keyword>
<feature type="region of interest" description="Disordered" evidence="1">
    <location>
        <begin position="204"/>
        <end position="251"/>
    </location>
</feature>
<evidence type="ECO:0008006" key="5">
    <source>
        <dbReference type="Google" id="ProtNLM"/>
    </source>
</evidence>
<comment type="caution">
    <text evidence="3">The sequence shown here is derived from an EMBL/GenBank/DDBJ whole genome shotgun (WGS) entry which is preliminary data.</text>
</comment>
<dbReference type="Proteomes" id="UP001596058">
    <property type="component" value="Unassembled WGS sequence"/>
</dbReference>
<protein>
    <recommendedName>
        <fullName evidence="5">ABC transmembrane type-1 domain-containing protein</fullName>
    </recommendedName>
</protein>